<evidence type="ECO:0000256" key="1">
    <source>
        <dbReference type="ARBA" id="ARBA00022786"/>
    </source>
</evidence>
<dbReference type="SUPFAM" id="SSF56204">
    <property type="entry name" value="Hect, E3 ligase catalytic domain"/>
    <property type="match status" value="1"/>
</dbReference>
<dbReference type="KEGG" id="cvn:111112116"/>
<dbReference type="InterPro" id="IPR035983">
    <property type="entry name" value="Hect_E3_ubiquitin_ligase"/>
</dbReference>
<evidence type="ECO:0000259" key="2">
    <source>
        <dbReference type="SMART" id="SM00119"/>
    </source>
</evidence>
<organism evidence="3 5">
    <name type="scientific">Crassostrea virginica</name>
    <name type="common">Eastern oyster</name>
    <dbReference type="NCBI Taxonomy" id="6565"/>
    <lineage>
        <taxon>Eukaryota</taxon>
        <taxon>Metazoa</taxon>
        <taxon>Spiralia</taxon>
        <taxon>Lophotrochozoa</taxon>
        <taxon>Mollusca</taxon>
        <taxon>Bivalvia</taxon>
        <taxon>Autobranchia</taxon>
        <taxon>Pteriomorphia</taxon>
        <taxon>Ostreida</taxon>
        <taxon>Ostreoidea</taxon>
        <taxon>Ostreidae</taxon>
        <taxon>Crassostrea</taxon>
    </lineage>
</organism>
<dbReference type="RefSeq" id="XP_022305156.1">
    <property type="nucleotide sequence ID" value="XM_022449448.1"/>
</dbReference>
<dbReference type="GeneID" id="111112116"/>
<feature type="domain" description="HECT" evidence="2">
    <location>
        <begin position="46"/>
        <end position="357"/>
    </location>
</feature>
<dbReference type="Pfam" id="PF00632">
    <property type="entry name" value="HECT"/>
    <property type="match status" value="1"/>
</dbReference>
<dbReference type="OrthoDB" id="6141057at2759"/>
<dbReference type="RefSeq" id="XP_022305157.1">
    <property type="nucleotide sequence ID" value="XM_022449449.1"/>
</dbReference>
<gene>
    <name evidence="4 5" type="primary">LOC111112116</name>
</gene>
<sequence length="361" mass="41331">MPTYIPEVTSTYPLDETSDVATSPSEIECVTFSIHRIKVLDELIALFKSPHISTNPIEFAFINEAGADQAGVSRDVYSSFWSDFFSRVAEGEDYRVPAINPHWQEEEWKSLGRILVKGLLDHNMFPLTFAPAFISAVLFGEHSVCQETLLNSFLLYLNKTERDLVKTALERKLSADEKEDFLEMIDRFGSKIIPTMENMREEVLKMAHKEIIQKPKYALEKIAEVCRSEITVQIPNEESLMEMYEAKKPTIKKVLRMISHVNPVTPAENQCLQFFKQYIKAQESQKSLEKLLRFMTGTDIICVEKIEVTFVKLVGLGRRPIAHTCAPALELPSTYLSYIELRHEFDSVLSSGDYCMEMHIV</sequence>
<evidence type="ECO:0000313" key="5">
    <source>
        <dbReference type="RefSeq" id="XP_022305157.1"/>
    </source>
</evidence>
<protein>
    <submittedName>
        <fullName evidence="4 5">Uncharacterized protein LOC111112116</fullName>
    </submittedName>
</protein>
<keyword evidence="3" id="KW-1185">Reference proteome</keyword>
<reference evidence="4 5" key="1">
    <citation type="submission" date="2025-04" db="UniProtKB">
        <authorList>
            <consortium name="RefSeq"/>
        </authorList>
    </citation>
    <scope>IDENTIFICATION</scope>
    <source>
        <tissue evidence="4 5">Whole sample</tissue>
    </source>
</reference>
<dbReference type="Proteomes" id="UP000694844">
    <property type="component" value="Chromosome 9"/>
</dbReference>
<dbReference type="InterPro" id="IPR000569">
    <property type="entry name" value="HECT_dom"/>
</dbReference>
<dbReference type="AlphaFoldDB" id="A0A8B8BP90"/>
<dbReference type="Gene3D" id="3.30.2410.10">
    <property type="entry name" value="Hect, E3 ligase catalytic domain"/>
    <property type="match status" value="1"/>
</dbReference>
<dbReference type="SMART" id="SM00119">
    <property type="entry name" value="HECTc"/>
    <property type="match status" value="1"/>
</dbReference>
<dbReference type="GO" id="GO:0004842">
    <property type="term" value="F:ubiquitin-protein transferase activity"/>
    <property type="evidence" value="ECO:0007669"/>
    <property type="project" value="InterPro"/>
</dbReference>
<accession>A0A8B8BP90</accession>
<name>A0A8B8BP90_CRAVI</name>
<proteinExistence type="predicted"/>
<keyword evidence="1" id="KW-0833">Ubl conjugation pathway</keyword>
<evidence type="ECO:0000313" key="4">
    <source>
        <dbReference type="RefSeq" id="XP_022305156.1"/>
    </source>
</evidence>
<evidence type="ECO:0000313" key="3">
    <source>
        <dbReference type="Proteomes" id="UP000694844"/>
    </source>
</evidence>
<dbReference type="Gene3D" id="3.90.1750.10">
    <property type="entry name" value="Hect, E3 ligase catalytic domains"/>
    <property type="match status" value="1"/>
</dbReference>